<dbReference type="Proteomes" id="UP001152795">
    <property type="component" value="Unassembled WGS sequence"/>
</dbReference>
<protein>
    <recommendedName>
        <fullName evidence="7">XK-related protein</fullName>
    </recommendedName>
</protein>
<evidence type="ECO:0000256" key="1">
    <source>
        <dbReference type="ARBA" id="ARBA00004651"/>
    </source>
</evidence>
<keyword evidence="9" id="KW-1185">Reference proteome</keyword>
<dbReference type="OrthoDB" id="5955564at2759"/>
<evidence type="ECO:0000256" key="3">
    <source>
        <dbReference type="ARBA" id="ARBA00022475"/>
    </source>
</evidence>
<feature type="transmembrane region" description="Helical" evidence="7">
    <location>
        <begin position="192"/>
        <end position="220"/>
    </location>
</feature>
<evidence type="ECO:0000313" key="8">
    <source>
        <dbReference type="EMBL" id="CAB4023705.1"/>
    </source>
</evidence>
<dbReference type="InterPro" id="IPR050895">
    <property type="entry name" value="XK-related_scramblase"/>
</dbReference>
<dbReference type="AlphaFoldDB" id="A0A7D9L5R5"/>
<organism evidence="8 9">
    <name type="scientific">Paramuricea clavata</name>
    <name type="common">Red gorgonian</name>
    <name type="synonym">Violescent sea-whip</name>
    <dbReference type="NCBI Taxonomy" id="317549"/>
    <lineage>
        <taxon>Eukaryota</taxon>
        <taxon>Metazoa</taxon>
        <taxon>Cnidaria</taxon>
        <taxon>Anthozoa</taxon>
        <taxon>Octocorallia</taxon>
        <taxon>Malacalcyonacea</taxon>
        <taxon>Plexauridae</taxon>
        <taxon>Paramuricea</taxon>
    </lineage>
</organism>
<evidence type="ECO:0000256" key="2">
    <source>
        <dbReference type="ARBA" id="ARBA00008789"/>
    </source>
</evidence>
<evidence type="ECO:0000256" key="5">
    <source>
        <dbReference type="ARBA" id="ARBA00022989"/>
    </source>
</evidence>
<dbReference type="PANTHER" id="PTHR16024:SF6">
    <property type="entry name" value="XK-RELATED PROTEIN"/>
    <property type="match status" value="1"/>
</dbReference>
<name>A0A7D9L5R5_PARCT</name>
<keyword evidence="3" id="KW-1003">Cell membrane</keyword>
<evidence type="ECO:0000256" key="6">
    <source>
        <dbReference type="ARBA" id="ARBA00023136"/>
    </source>
</evidence>
<feature type="transmembrane region" description="Helical" evidence="7">
    <location>
        <begin position="65"/>
        <end position="84"/>
    </location>
</feature>
<proteinExistence type="inferred from homology"/>
<feature type="transmembrane region" description="Helical" evidence="7">
    <location>
        <begin position="296"/>
        <end position="316"/>
    </location>
</feature>
<keyword evidence="5 7" id="KW-1133">Transmembrane helix</keyword>
<reference evidence="8" key="1">
    <citation type="submission" date="2020-04" db="EMBL/GenBank/DDBJ databases">
        <authorList>
            <person name="Alioto T."/>
            <person name="Alioto T."/>
            <person name="Gomez Garrido J."/>
        </authorList>
    </citation>
    <scope>NUCLEOTIDE SEQUENCE</scope>
    <source>
        <strain evidence="8">A484AB</strain>
    </source>
</reference>
<comment type="subcellular location">
    <subcellularLocation>
        <location evidence="1">Cell membrane</location>
        <topology evidence="1">Multi-pass membrane protein</topology>
    </subcellularLocation>
    <subcellularLocation>
        <location evidence="7">Membrane</location>
        <topology evidence="7">Multi-pass membrane protein</topology>
    </subcellularLocation>
</comment>
<dbReference type="Pfam" id="PF09815">
    <property type="entry name" value="XK-related"/>
    <property type="match status" value="1"/>
</dbReference>
<keyword evidence="6 7" id="KW-0472">Membrane</keyword>
<comment type="caution">
    <text evidence="8">The sequence shown here is derived from an EMBL/GenBank/DDBJ whole genome shotgun (WGS) entry which is preliminary data.</text>
</comment>
<feature type="transmembrane region" description="Helical" evidence="7">
    <location>
        <begin position="158"/>
        <end position="180"/>
    </location>
</feature>
<feature type="transmembrane region" description="Helical" evidence="7">
    <location>
        <begin position="328"/>
        <end position="347"/>
    </location>
</feature>
<evidence type="ECO:0000256" key="7">
    <source>
        <dbReference type="RuleBase" id="RU910716"/>
    </source>
</evidence>
<evidence type="ECO:0000313" key="9">
    <source>
        <dbReference type="Proteomes" id="UP001152795"/>
    </source>
</evidence>
<feature type="transmembrane region" description="Helical" evidence="7">
    <location>
        <begin position="226"/>
        <end position="244"/>
    </location>
</feature>
<sequence length="478" mass="55467">MRGKKELFMLITGVGLFIFDLVTDTVVAARYGLKGEYWWFGLTLFFIIVPLFIISFMASVNSNNGFYVSLCLWFVCSSIFVRYIEEYKYWKQTYRDNTPCGDNYKKCNCPNCEQYRVKLTESNKSAYKLAWTRYVETLTESTPQWCLQIYIMLRQWDFPWLTVLSAVISLLSLAWSITALEKARVNKNSHNFTLPATVVFFTSQLFSLLSRLFAIAAFAYVFKEHVFTALAVHWLIVHVVVWLKDEDYDGCRCDESKCAVVVLFFVYIIASFPFLLHVADMLTKNFSNPRTGHFVLYSLLSVENVLLAILAVTIPTPDVKHMSVLRPIVLSLVIIGVVLGTIFHIVYNKHLKPTEEPHKSDEEEPLKSDEEESHKSNEEEPHKSNEEEPHKSNEEEPHKSNEEEPHKSNEEEPHKSNEEEPHKSNEEVPHKSNEEEPHKSNEEEPHKSNEEEPHKSNEEEPHKSNEEEPHKSNEDENV</sequence>
<dbReference type="GO" id="GO:0005886">
    <property type="term" value="C:plasma membrane"/>
    <property type="evidence" value="ECO:0007669"/>
    <property type="project" value="UniProtKB-SubCell"/>
</dbReference>
<keyword evidence="4 7" id="KW-0812">Transmembrane</keyword>
<dbReference type="EMBL" id="CACRXK020012633">
    <property type="protein sequence ID" value="CAB4023705.1"/>
    <property type="molecule type" value="Genomic_DNA"/>
</dbReference>
<dbReference type="InterPro" id="IPR036259">
    <property type="entry name" value="MFS_trans_sf"/>
</dbReference>
<dbReference type="SUPFAM" id="SSF103473">
    <property type="entry name" value="MFS general substrate transporter"/>
    <property type="match status" value="1"/>
</dbReference>
<dbReference type="PANTHER" id="PTHR16024">
    <property type="entry name" value="XK-RELATED PROTEIN"/>
    <property type="match status" value="1"/>
</dbReference>
<feature type="transmembrane region" description="Helical" evidence="7">
    <location>
        <begin position="256"/>
        <end position="276"/>
    </location>
</feature>
<dbReference type="InterPro" id="IPR018629">
    <property type="entry name" value="XK-rel"/>
</dbReference>
<gene>
    <name evidence="8" type="ORF">PACLA_8A068964</name>
</gene>
<evidence type="ECO:0000256" key="4">
    <source>
        <dbReference type="ARBA" id="ARBA00022692"/>
    </source>
</evidence>
<feature type="transmembrane region" description="Helical" evidence="7">
    <location>
        <begin position="37"/>
        <end position="58"/>
    </location>
</feature>
<feature type="transmembrane region" description="Helical" evidence="7">
    <location>
        <begin position="7"/>
        <end position="31"/>
    </location>
</feature>
<comment type="similarity">
    <text evidence="2 7">Belongs to the XK family.</text>
</comment>
<accession>A0A7D9L5R5</accession>